<keyword evidence="1 4" id="KW-0240">DNA-directed RNA polymerase</keyword>
<dbReference type="GO" id="GO:0006367">
    <property type="term" value="P:transcription initiation at RNA polymerase II promoter"/>
    <property type="evidence" value="ECO:0007669"/>
    <property type="project" value="TreeGrafter"/>
</dbReference>
<accession>A0A5K0U8S5</accession>
<dbReference type="GO" id="GO:0003727">
    <property type="term" value="F:single-stranded RNA binding"/>
    <property type="evidence" value="ECO:0007669"/>
    <property type="project" value="TreeGrafter"/>
</dbReference>
<evidence type="ECO:0000256" key="1">
    <source>
        <dbReference type="ARBA" id="ARBA00022478"/>
    </source>
</evidence>
<protein>
    <submittedName>
        <fullName evidence="4">DNA-directed RNA polymerase, subunit E'/Rpb9</fullName>
    </submittedName>
</protein>
<gene>
    <name evidence="4" type="ORF">YASMINEVIRUS_404</name>
</gene>
<name>A0A5K0U8S5_9VIRU</name>
<dbReference type="PANTHER" id="PTHR12709:SF4">
    <property type="entry name" value="DNA-DIRECTED RNA POLYMERASE II SUBUNIT RPB7"/>
    <property type="match status" value="1"/>
</dbReference>
<evidence type="ECO:0000259" key="3">
    <source>
        <dbReference type="Pfam" id="PF03876"/>
    </source>
</evidence>
<dbReference type="Gene3D" id="3.30.1490.120">
    <property type="entry name" value="RNA polymerase Rpb7-like, N-terminal domain"/>
    <property type="match status" value="1"/>
</dbReference>
<dbReference type="SUPFAM" id="SSF88798">
    <property type="entry name" value="N-terminal, heterodimerisation domain of RBP7 (RpoE)"/>
    <property type="match status" value="1"/>
</dbReference>
<sequence length="229" mass="25673">MSKGPYFITTLEADVPVHPSQMDNNIMDNIRKNLERTYLNKCYDNYGFISKIFDVDNDIKGGIIRAEDTTSSSVHRVKFNCRICNPMKKSIIMGMITSITNMMIVAENGPIRFVIGASEVNGDNIQYKKSAFYPVSSKGEIINKPINKGTYVMIQVMSKKLVKGKKNIVVFGRLESVVLDADVKSAIREKFDSNEHITADQLTKEHFDIGTEADLVQEDESDDGGDDDD</sequence>
<dbReference type="PANTHER" id="PTHR12709">
    <property type="entry name" value="DNA-DIRECTED RNA POLYMERASE II, III"/>
    <property type="match status" value="1"/>
</dbReference>
<comment type="caution">
    <text evidence="4">The sequence shown here is derived from an EMBL/GenBank/DDBJ whole genome shotgun (WGS) entry which is preliminary data.</text>
</comment>
<evidence type="ECO:0000313" key="4">
    <source>
        <dbReference type="EMBL" id="VBB17941.1"/>
    </source>
</evidence>
<dbReference type="GO" id="GO:0000428">
    <property type="term" value="C:DNA-directed RNA polymerase complex"/>
    <property type="evidence" value="ECO:0007669"/>
    <property type="project" value="UniProtKB-KW"/>
</dbReference>
<dbReference type="InterPro" id="IPR036898">
    <property type="entry name" value="RNA_pol_Rpb7-like_N_sf"/>
</dbReference>
<dbReference type="Pfam" id="PF03876">
    <property type="entry name" value="SHS2_Rpb7-N"/>
    <property type="match status" value="1"/>
</dbReference>
<dbReference type="EMBL" id="UPSH01000001">
    <property type="protein sequence ID" value="VBB17941.1"/>
    <property type="molecule type" value="Genomic_DNA"/>
</dbReference>
<reference evidence="4 5" key="1">
    <citation type="submission" date="2018-10" db="EMBL/GenBank/DDBJ databases">
        <authorList>
            <consortium name="IHU Genomes"/>
        </authorList>
    </citation>
    <scope>NUCLEOTIDE SEQUENCE [LARGE SCALE GENOMIC DNA]</scope>
    <source>
        <strain evidence="4 5">A1</strain>
    </source>
</reference>
<dbReference type="InterPro" id="IPR005576">
    <property type="entry name" value="Rpb7-like_N"/>
</dbReference>
<proteinExistence type="predicted"/>
<dbReference type="GO" id="GO:0031369">
    <property type="term" value="F:translation initiation factor binding"/>
    <property type="evidence" value="ECO:0007669"/>
    <property type="project" value="TreeGrafter"/>
</dbReference>
<dbReference type="InterPro" id="IPR045113">
    <property type="entry name" value="Rpb7-like"/>
</dbReference>
<dbReference type="GO" id="GO:0060213">
    <property type="term" value="P:positive regulation of nuclear-transcribed mRNA poly(A) tail shortening"/>
    <property type="evidence" value="ECO:0007669"/>
    <property type="project" value="TreeGrafter"/>
</dbReference>
<evidence type="ECO:0000256" key="2">
    <source>
        <dbReference type="ARBA" id="ARBA00023163"/>
    </source>
</evidence>
<keyword evidence="2" id="KW-0804">Transcription</keyword>
<evidence type="ECO:0000313" key="5">
    <source>
        <dbReference type="Proteomes" id="UP000594342"/>
    </source>
</evidence>
<dbReference type="Proteomes" id="UP000594342">
    <property type="component" value="Unassembled WGS sequence"/>
</dbReference>
<feature type="domain" description="RNA polymerase Rpb7-like N-terminal" evidence="3">
    <location>
        <begin position="15"/>
        <end position="68"/>
    </location>
</feature>
<keyword evidence="5" id="KW-1185">Reference proteome</keyword>
<organism evidence="4 5">
    <name type="scientific">Yasminevirus sp. GU-2018</name>
    <dbReference type="NCBI Taxonomy" id="2420051"/>
    <lineage>
        <taxon>Viruses</taxon>
        <taxon>Varidnaviria</taxon>
        <taxon>Bamfordvirae</taxon>
        <taxon>Nucleocytoviricota</taxon>
        <taxon>Megaviricetes</taxon>
        <taxon>Imitervirales</taxon>
        <taxon>Mimiviridae</taxon>
        <taxon>Klosneuvirinae</taxon>
        <taxon>Yasminevirus</taxon>
        <taxon>Yasminevirus saudimassiliense</taxon>
    </lineage>
</organism>
<dbReference type="GO" id="GO:0003697">
    <property type="term" value="F:single-stranded DNA binding"/>
    <property type="evidence" value="ECO:0007669"/>
    <property type="project" value="TreeGrafter"/>
</dbReference>